<evidence type="ECO:0000313" key="18">
    <source>
        <dbReference type="Proteomes" id="UP001345219"/>
    </source>
</evidence>
<dbReference type="CDD" id="cd22582">
    <property type="entry name" value="BRcat_RBR_unk"/>
    <property type="match status" value="1"/>
</dbReference>
<comment type="pathway">
    <text evidence="4">Protein modification; protein ubiquitination.</text>
</comment>
<evidence type="ECO:0000256" key="9">
    <source>
        <dbReference type="ARBA" id="ARBA00022737"/>
    </source>
</evidence>
<dbReference type="GO" id="GO:0008270">
    <property type="term" value="F:zinc ion binding"/>
    <property type="evidence" value="ECO:0007669"/>
    <property type="project" value="UniProtKB-KW"/>
</dbReference>
<evidence type="ECO:0000256" key="13">
    <source>
        <dbReference type="PROSITE-ProRule" id="PRU00175"/>
    </source>
</evidence>
<evidence type="ECO:0000256" key="14">
    <source>
        <dbReference type="SAM" id="MobiDB-lite"/>
    </source>
</evidence>
<sequence>MPDMAAYGHFPHQQVEGEEGDFGISALFLDDDHEVEKAAEPAISSDSEDKNVLQHQEVPEDSSSSPISQEETCLPMEHCHPKTQGSNLDEGAGSSSTRDGHNGFCGICLEKKQMTEMIRVNKICSHSFCSNCISNHVRIRVAGNQATIPCLEFQCEHSVEFQSCMGILPRDVLDAWDRNLCEALILDAHKFYCPFRDCSAMLVNDSEMLFECECPHCNRLFCAQCLVPWHSGVSCKEFQELSEDERESQDLMLMILAQEQKWARCPKCKFYVEKTMGCQHMTCRCGYEFCYGCGSQWSQSHGSCSGN</sequence>
<feature type="compositionally biased region" description="Polar residues" evidence="14">
    <location>
        <begin position="61"/>
        <end position="71"/>
    </location>
</feature>
<dbReference type="PROSITE" id="PS51873">
    <property type="entry name" value="TRIAD"/>
    <property type="match status" value="1"/>
</dbReference>
<dbReference type="EC" id="2.3.2.31" evidence="6"/>
<keyword evidence="10 13" id="KW-0863">Zinc-finger</keyword>
<evidence type="ECO:0000256" key="3">
    <source>
        <dbReference type="ARBA" id="ARBA00003976"/>
    </source>
</evidence>
<keyword evidence="8" id="KW-0479">Metal-binding</keyword>
<feature type="domain" description="RING-type" evidence="15">
    <location>
        <begin position="105"/>
        <end position="150"/>
    </location>
</feature>
<dbReference type="FunFam" id="3.30.40.10:FF:000230">
    <property type="entry name" value="RBR-type E3 ubiquitin transferase"/>
    <property type="match status" value="1"/>
</dbReference>
<dbReference type="SMART" id="SM00647">
    <property type="entry name" value="IBR"/>
    <property type="match status" value="2"/>
</dbReference>
<evidence type="ECO:0000256" key="12">
    <source>
        <dbReference type="ARBA" id="ARBA00022833"/>
    </source>
</evidence>
<comment type="similarity">
    <text evidence="5">Belongs to the RBR family. Ariadne subfamily.</text>
</comment>
<evidence type="ECO:0000256" key="4">
    <source>
        <dbReference type="ARBA" id="ARBA00004906"/>
    </source>
</evidence>
<comment type="caution">
    <text evidence="17">The sequence shown here is derived from an EMBL/GenBank/DDBJ whole genome shotgun (WGS) entry which is preliminary data.</text>
</comment>
<dbReference type="Gene3D" id="1.20.120.1750">
    <property type="match status" value="1"/>
</dbReference>
<evidence type="ECO:0000256" key="8">
    <source>
        <dbReference type="ARBA" id="ARBA00022723"/>
    </source>
</evidence>
<dbReference type="PROSITE" id="PS00518">
    <property type="entry name" value="ZF_RING_1"/>
    <property type="match status" value="1"/>
</dbReference>
<dbReference type="Gene3D" id="3.30.40.10">
    <property type="entry name" value="Zinc/RING finger domain, C3HC4 (zinc finger)"/>
    <property type="match status" value="1"/>
</dbReference>
<dbReference type="InterPro" id="IPR013083">
    <property type="entry name" value="Znf_RING/FYVE/PHD"/>
</dbReference>
<dbReference type="InterPro" id="IPR044066">
    <property type="entry name" value="TRIAD_supradom"/>
</dbReference>
<feature type="domain" description="RING-type" evidence="16">
    <location>
        <begin position="101"/>
        <end position="307"/>
    </location>
</feature>
<comment type="cofactor">
    <cofactor evidence="2">
        <name>Zn(2+)</name>
        <dbReference type="ChEBI" id="CHEBI:29105"/>
    </cofactor>
</comment>
<evidence type="ECO:0000256" key="1">
    <source>
        <dbReference type="ARBA" id="ARBA00001798"/>
    </source>
</evidence>
<comment type="function">
    <text evidence="3">Might act as an E3 ubiquitin-protein ligase, or as part of E3 complex, which accepts ubiquitin from specific E2 ubiquitin-conjugating enzymes and then transfers it to substrates.</text>
</comment>
<dbReference type="EMBL" id="JAXIOK010000001">
    <property type="protein sequence ID" value="KAK4780396.1"/>
    <property type="molecule type" value="Genomic_DNA"/>
</dbReference>
<dbReference type="SUPFAM" id="SSF57850">
    <property type="entry name" value="RING/U-box"/>
    <property type="match status" value="3"/>
</dbReference>
<dbReference type="InterPro" id="IPR031127">
    <property type="entry name" value="E3_UB_ligase_RBR"/>
</dbReference>
<reference evidence="17 18" key="1">
    <citation type="journal article" date="2023" name="Hortic Res">
        <title>Pangenome of water caltrop reveals structural variations and asymmetric subgenome divergence after allopolyploidization.</title>
        <authorList>
            <person name="Zhang X."/>
            <person name="Chen Y."/>
            <person name="Wang L."/>
            <person name="Yuan Y."/>
            <person name="Fang M."/>
            <person name="Shi L."/>
            <person name="Lu R."/>
            <person name="Comes H.P."/>
            <person name="Ma Y."/>
            <person name="Chen Y."/>
            <person name="Huang G."/>
            <person name="Zhou Y."/>
            <person name="Zheng Z."/>
            <person name="Qiu Y."/>
        </authorList>
    </citation>
    <scope>NUCLEOTIDE SEQUENCE [LARGE SCALE GENOMIC DNA]</scope>
    <source>
        <tissue evidence="17">Roots</tissue>
    </source>
</reference>
<dbReference type="PANTHER" id="PTHR11685">
    <property type="entry name" value="RBR FAMILY RING FINGER AND IBR DOMAIN-CONTAINING"/>
    <property type="match status" value="1"/>
</dbReference>
<evidence type="ECO:0000313" key="17">
    <source>
        <dbReference type="EMBL" id="KAK4780396.1"/>
    </source>
</evidence>
<feature type="compositionally biased region" description="Polar residues" evidence="14">
    <location>
        <begin position="83"/>
        <end position="97"/>
    </location>
</feature>
<evidence type="ECO:0000259" key="16">
    <source>
        <dbReference type="PROSITE" id="PS51873"/>
    </source>
</evidence>
<dbReference type="AlphaFoldDB" id="A0AAN7LH22"/>
<protein>
    <recommendedName>
        <fullName evidence="6">RBR-type E3 ubiquitin transferase</fullName>
        <ecNumber evidence="6">2.3.2.31</ecNumber>
    </recommendedName>
</protein>
<dbReference type="Proteomes" id="UP001345219">
    <property type="component" value="Chromosome 13"/>
</dbReference>
<dbReference type="InterPro" id="IPR001841">
    <property type="entry name" value="Znf_RING"/>
</dbReference>
<dbReference type="InterPro" id="IPR002867">
    <property type="entry name" value="IBR_dom"/>
</dbReference>
<dbReference type="PROSITE" id="PS50089">
    <property type="entry name" value="ZF_RING_2"/>
    <property type="match status" value="1"/>
</dbReference>
<evidence type="ECO:0000256" key="10">
    <source>
        <dbReference type="ARBA" id="ARBA00022771"/>
    </source>
</evidence>
<evidence type="ECO:0000256" key="6">
    <source>
        <dbReference type="ARBA" id="ARBA00012251"/>
    </source>
</evidence>
<accession>A0AAN7LH22</accession>
<dbReference type="FunFam" id="1.20.120.1750:FF:000018">
    <property type="entry name" value="RBR-type E3 ubiquitin transferase"/>
    <property type="match status" value="1"/>
</dbReference>
<keyword evidence="12" id="KW-0862">Zinc</keyword>
<keyword evidence="18" id="KW-1185">Reference proteome</keyword>
<keyword evidence="11" id="KW-0833">Ubl conjugation pathway</keyword>
<comment type="catalytic activity">
    <reaction evidence="1">
        <text>[E2 ubiquitin-conjugating enzyme]-S-ubiquitinyl-L-cysteine + [acceptor protein]-L-lysine = [E2 ubiquitin-conjugating enzyme]-L-cysteine + [acceptor protein]-N(6)-ubiquitinyl-L-lysine.</text>
        <dbReference type="EC" id="2.3.2.31"/>
    </reaction>
</comment>
<feature type="region of interest" description="Disordered" evidence="14">
    <location>
        <begin position="33"/>
        <end position="98"/>
    </location>
</feature>
<dbReference type="CDD" id="cd22584">
    <property type="entry name" value="Rcat_RBR_unk"/>
    <property type="match status" value="1"/>
</dbReference>
<keyword evidence="9" id="KW-0677">Repeat</keyword>
<name>A0AAN7LH22_9MYRT</name>
<proteinExistence type="inferred from homology"/>
<dbReference type="Pfam" id="PF01485">
    <property type="entry name" value="IBR"/>
    <property type="match status" value="2"/>
</dbReference>
<gene>
    <name evidence="17" type="ORF">SAY87_016502</name>
</gene>
<organism evidence="17 18">
    <name type="scientific">Trapa incisa</name>
    <dbReference type="NCBI Taxonomy" id="236973"/>
    <lineage>
        <taxon>Eukaryota</taxon>
        <taxon>Viridiplantae</taxon>
        <taxon>Streptophyta</taxon>
        <taxon>Embryophyta</taxon>
        <taxon>Tracheophyta</taxon>
        <taxon>Spermatophyta</taxon>
        <taxon>Magnoliopsida</taxon>
        <taxon>eudicotyledons</taxon>
        <taxon>Gunneridae</taxon>
        <taxon>Pentapetalae</taxon>
        <taxon>rosids</taxon>
        <taxon>malvids</taxon>
        <taxon>Myrtales</taxon>
        <taxon>Lythraceae</taxon>
        <taxon>Trapa</taxon>
    </lineage>
</organism>
<evidence type="ECO:0000259" key="15">
    <source>
        <dbReference type="PROSITE" id="PS50089"/>
    </source>
</evidence>
<evidence type="ECO:0000256" key="5">
    <source>
        <dbReference type="ARBA" id="ARBA00005884"/>
    </source>
</evidence>
<evidence type="ECO:0000256" key="7">
    <source>
        <dbReference type="ARBA" id="ARBA00022679"/>
    </source>
</evidence>
<dbReference type="InterPro" id="IPR017907">
    <property type="entry name" value="Znf_RING_CS"/>
</dbReference>
<dbReference type="GO" id="GO:0016567">
    <property type="term" value="P:protein ubiquitination"/>
    <property type="evidence" value="ECO:0007669"/>
    <property type="project" value="InterPro"/>
</dbReference>
<dbReference type="GO" id="GO:0061630">
    <property type="term" value="F:ubiquitin protein ligase activity"/>
    <property type="evidence" value="ECO:0007669"/>
    <property type="project" value="UniProtKB-EC"/>
</dbReference>
<evidence type="ECO:0000256" key="11">
    <source>
        <dbReference type="ARBA" id="ARBA00022786"/>
    </source>
</evidence>
<keyword evidence="7" id="KW-0808">Transferase</keyword>
<evidence type="ECO:0000256" key="2">
    <source>
        <dbReference type="ARBA" id="ARBA00001947"/>
    </source>
</evidence>